<dbReference type="STRING" id="320771.Cflav_PD2846"/>
<evidence type="ECO:0000256" key="1">
    <source>
        <dbReference type="SAM" id="Coils"/>
    </source>
</evidence>
<proteinExistence type="predicted"/>
<sequence length="478" mass="53586">MNRSILIVICDFLLVSLLVFSTPDMSKVNSENSEQSAPVTPATTQVDSKQDLGIVMRQALDEERKNRDLLVQELKSTRDTVAQKEALVNERDQQVKSFQQSLQTREQEAKQLQDQQTKLRQQFATAQSNIQTLNSKLQSNTVENLLSKEALAAMQADANKQIQDAAALQAQLAQLQKSNQMVLTEKQQLANQLQVAEAEKRSATQQVAFMQDQVKAEREEKAKLADNVKVLANKSVELAHEIRDNRPLAPNTIYNQFVSNRVTAAFYAFKPGFIVDANRRRETDTVLVTNGTNTYALCHVQDTPLVFRADATDWQSLTGTFLHNGAVAPISSLSFSLEDPRIVLIPVRDAEARQLGCKIYHLSSDPFKFQDAVVVGTRDNYYGECKFQMDLSMPDYVKMDHSSLKGLFGKFNPSRGDLVFSKNGELLGVMANNTYCTMLKSFSPITTLEFSENMKSQRVGDTLARLYGLVLNMPLKLQ</sequence>
<dbReference type="AlphaFoldDB" id="B9XK16"/>
<dbReference type="RefSeq" id="WP_007416159.1">
    <property type="nucleotide sequence ID" value="NZ_ABOX02000023.1"/>
</dbReference>
<feature type="region of interest" description="Disordered" evidence="2">
    <location>
        <begin position="26"/>
        <end position="45"/>
    </location>
</feature>
<organism evidence="3 4">
    <name type="scientific">Pedosphaera parvula (strain Ellin514)</name>
    <dbReference type="NCBI Taxonomy" id="320771"/>
    <lineage>
        <taxon>Bacteria</taxon>
        <taxon>Pseudomonadati</taxon>
        <taxon>Verrucomicrobiota</taxon>
        <taxon>Pedosphaerae</taxon>
        <taxon>Pedosphaerales</taxon>
        <taxon>Pedosphaeraceae</taxon>
        <taxon>Pedosphaera</taxon>
    </lineage>
</organism>
<gene>
    <name evidence="3" type="ORF">Cflav_PD2846</name>
</gene>
<reference evidence="3 4" key="1">
    <citation type="journal article" date="2011" name="J. Bacteriol.">
        <title>Genome sequence of 'Pedosphaera parvula' Ellin514, an aerobic Verrucomicrobial isolate from pasture soil.</title>
        <authorList>
            <person name="Kant R."/>
            <person name="van Passel M.W."/>
            <person name="Sangwan P."/>
            <person name="Palva A."/>
            <person name="Lucas S."/>
            <person name="Copeland A."/>
            <person name="Lapidus A."/>
            <person name="Glavina Del Rio T."/>
            <person name="Dalin E."/>
            <person name="Tice H."/>
            <person name="Bruce D."/>
            <person name="Goodwin L."/>
            <person name="Pitluck S."/>
            <person name="Chertkov O."/>
            <person name="Larimer F.W."/>
            <person name="Land M.L."/>
            <person name="Hauser L."/>
            <person name="Brettin T.S."/>
            <person name="Detter J.C."/>
            <person name="Han S."/>
            <person name="de Vos W.M."/>
            <person name="Janssen P.H."/>
            <person name="Smidt H."/>
        </authorList>
    </citation>
    <scope>NUCLEOTIDE SEQUENCE [LARGE SCALE GENOMIC DNA]</scope>
    <source>
        <strain evidence="3 4">Ellin514</strain>
    </source>
</reference>
<protein>
    <submittedName>
        <fullName evidence="3">Uncharacterized protein</fullName>
    </submittedName>
</protein>
<dbReference type="OrthoDB" id="181250at2"/>
<comment type="caution">
    <text evidence="3">The sequence shown here is derived from an EMBL/GenBank/DDBJ whole genome shotgun (WGS) entry which is preliminary data.</text>
</comment>
<evidence type="ECO:0000313" key="3">
    <source>
        <dbReference type="EMBL" id="EEF59839.1"/>
    </source>
</evidence>
<evidence type="ECO:0000256" key="2">
    <source>
        <dbReference type="SAM" id="MobiDB-lite"/>
    </source>
</evidence>
<accession>B9XK16</accession>
<dbReference type="Proteomes" id="UP000003688">
    <property type="component" value="Unassembled WGS sequence"/>
</dbReference>
<dbReference type="EMBL" id="ABOX02000023">
    <property type="protein sequence ID" value="EEF59839.1"/>
    <property type="molecule type" value="Genomic_DNA"/>
</dbReference>
<feature type="coiled-coil region" evidence="1">
    <location>
        <begin position="60"/>
        <end position="234"/>
    </location>
</feature>
<keyword evidence="4" id="KW-1185">Reference proteome</keyword>
<name>B9XK16_PEDPL</name>
<keyword evidence="1" id="KW-0175">Coiled coil</keyword>
<evidence type="ECO:0000313" key="4">
    <source>
        <dbReference type="Proteomes" id="UP000003688"/>
    </source>
</evidence>